<name>A0A915MBQ7_MELJA</name>
<feature type="transmembrane region" description="Helical" evidence="7">
    <location>
        <begin position="233"/>
        <end position="256"/>
    </location>
</feature>
<evidence type="ECO:0000256" key="3">
    <source>
        <dbReference type="ARBA" id="ARBA00022597"/>
    </source>
</evidence>
<evidence type="ECO:0000256" key="6">
    <source>
        <dbReference type="ARBA" id="ARBA00023136"/>
    </source>
</evidence>
<feature type="transmembrane region" description="Helical" evidence="7">
    <location>
        <begin position="195"/>
        <end position="213"/>
    </location>
</feature>
<keyword evidence="4 7" id="KW-0812">Transmembrane</keyword>
<dbReference type="InterPro" id="IPR037185">
    <property type="entry name" value="EmrE-like"/>
</dbReference>
<accession>A0A915MBQ7</accession>
<evidence type="ECO:0000256" key="4">
    <source>
        <dbReference type="ARBA" id="ARBA00022692"/>
    </source>
</evidence>
<dbReference type="InterPro" id="IPR007271">
    <property type="entry name" value="Nuc_sug_transpt"/>
</dbReference>
<dbReference type="PIRSF" id="PIRSF005799">
    <property type="entry name" value="UDP-gal_transpt"/>
    <property type="match status" value="1"/>
</dbReference>
<reference evidence="9" key="1">
    <citation type="submission" date="2022-11" db="UniProtKB">
        <authorList>
            <consortium name="WormBaseParasite"/>
        </authorList>
    </citation>
    <scope>IDENTIFICATION</scope>
</reference>
<dbReference type="SUPFAM" id="SSF103481">
    <property type="entry name" value="Multidrug resistance efflux transporter EmrE"/>
    <property type="match status" value="1"/>
</dbReference>
<keyword evidence="3" id="KW-0762">Sugar transport</keyword>
<feature type="transmembrane region" description="Helical" evidence="7">
    <location>
        <begin position="124"/>
        <end position="142"/>
    </location>
</feature>
<feature type="transmembrane region" description="Helical" evidence="7">
    <location>
        <begin position="95"/>
        <end position="117"/>
    </location>
</feature>
<proteinExistence type="inferred from homology"/>
<evidence type="ECO:0000256" key="2">
    <source>
        <dbReference type="ARBA" id="ARBA00009976"/>
    </source>
</evidence>
<dbReference type="NCBIfam" id="TIGR00803">
    <property type="entry name" value="nst"/>
    <property type="match status" value="1"/>
</dbReference>
<evidence type="ECO:0000256" key="7">
    <source>
        <dbReference type="SAM" id="Phobius"/>
    </source>
</evidence>
<sequence>MGLVEVRRTTQTSSFNASIKLGVLIWLTVQNAVHALLLRYSRVRDVKEMYFSTVAVFWTEVIKLCPKDTLKVCLPSMLYILQNNLFYTAASHLNAATFMIVSQLKIFSAAIFSIILLNRSLLRAQWISLIILFIGVCLVQMQPEDEQKQNTERRNVLSEQNVFTGFIAASIACGLSGFSGVFFEKILKGSAPVSLWMRNIQMAVFSIPASFLATMIQDGSKISEHGFMYGWDIVVWTTAFWYAVGGLSVAVCLKYADNIAKNFATSVAIILATIGSIQFFGFKPSLFFTLGATLVNDSEKVRIKGFMQGFDLIVWMAVLLQALGGLVVAIVIKYADNILKAFGTSVSIVI</sequence>
<evidence type="ECO:0000256" key="5">
    <source>
        <dbReference type="ARBA" id="ARBA00022989"/>
    </source>
</evidence>
<keyword evidence="6 7" id="KW-0472">Membrane</keyword>
<protein>
    <submittedName>
        <fullName evidence="9">UDP-galactose transporter</fullName>
    </submittedName>
</protein>
<keyword evidence="5 7" id="KW-1133">Transmembrane helix</keyword>
<evidence type="ECO:0000313" key="8">
    <source>
        <dbReference type="Proteomes" id="UP000887561"/>
    </source>
</evidence>
<dbReference type="GO" id="GO:0000139">
    <property type="term" value="C:Golgi membrane"/>
    <property type="evidence" value="ECO:0007669"/>
    <property type="project" value="InterPro"/>
</dbReference>
<keyword evidence="8" id="KW-1185">Reference proteome</keyword>
<dbReference type="GO" id="GO:0015165">
    <property type="term" value="F:pyrimidine nucleotide-sugar transmembrane transporter activity"/>
    <property type="evidence" value="ECO:0007669"/>
    <property type="project" value="InterPro"/>
</dbReference>
<dbReference type="Proteomes" id="UP000887561">
    <property type="component" value="Unplaced"/>
</dbReference>
<dbReference type="Pfam" id="PF04142">
    <property type="entry name" value="Nuc_sug_transp"/>
    <property type="match status" value="2"/>
</dbReference>
<evidence type="ECO:0000313" key="9">
    <source>
        <dbReference type="WBParaSite" id="scaffold35714_cov218.g22640"/>
    </source>
</evidence>
<feature type="transmembrane region" description="Helical" evidence="7">
    <location>
        <begin position="263"/>
        <end position="282"/>
    </location>
</feature>
<organism evidence="8 9">
    <name type="scientific">Meloidogyne javanica</name>
    <name type="common">Root-knot nematode worm</name>
    <dbReference type="NCBI Taxonomy" id="6303"/>
    <lineage>
        <taxon>Eukaryota</taxon>
        <taxon>Metazoa</taxon>
        <taxon>Ecdysozoa</taxon>
        <taxon>Nematoda</taxon>
        <taxon>Chromadorea</taxon>
        <taxon>Rhabditida</taxon>
        <taxon>Tylenchina</taxon>
        <taxon>Tylenchomorpha</taxon>
        <taxon>Tylenchoidea</taxon>
        <taxon>Meloidogynidae</taxon>
        <taxon>Meloidogyninae</taxon>
        <taxon>Meloidogyne</taxon>
        <taxon>Meloidogyne incognita group</taxon>
    </lineage>
</organism>
<comment type="subcellular location">
    <subcellularLocation>
        <location evidence="1">Membrane</location>
        <topology evidence="1">Multi-pass membrane protein</topology>
    </subcellularLocation>
</comment>
<keyword evidence="3" id="KW-0813">Transport</keyword>
<evidence type="ECO:0000256" key="1">
    <source>
        <dbReference type="ARBA" id="ARBA00004141"/>
    </source>
</evidence>
<feature type="transmembrane region" description="Helical" evidence="7">
    <location>
        <begin position="312"/>
        <end position="332"/>
    </location>
</feature>
<feature type="transmembrane region" description="Helical" evidence="7">
    <location>
        <begin position="162"/>
        <end position="183"/>
    </location>
</feature>
<dbReference type="WBParaSite" id="scaffold35714_cov218.g22640">
    <property type="protein sequence ID" value="scaffold35714_cov218.g22640"/>
    <property type="gene ID" value="scaffold35714_cov218.g22640"/>
</dbReference>
<dbReference type="PANTHER" id="PTHR10231">
    <property type="entry name" value="NUCLEOTIDE-SUGAR TRANSMEMBRANE TRANSPORTER"/>
    <property type="match status" value="1"/>
</dbReference>
<comment type="similarity">
    <text evidence="2">Belongs to the nucleotide-sugar transporter family. SLC35A subfamily.</text>
</comment>
<dbReference type="AlphaFoldDB" id="A0A915MBQ7"/>
<feature type="transmembrane region" description="Helical" evidence="7">
    <location>
        <begin position="21"/>
        <end position="40"/>
    </location>
</feature>